<dbReference type="EMBL" id="BPVZ01000197">
    <property type="protein sequence ID" value="GKV45714.1"/>
    <property type="molecule type" value="Genomic_DNA"/>
</dbReference>
<dbReference type="AlphaFoldDB" id="A0AAV5M9K1"/>
<keyword evidence="2" id="KW-1185">Reference proteome</keyword>
<dbReference type="Proteomes" id="UP001054252">
    <property type="component" value="Unassembled WGS sequence"/>
</dbReference>
<gene>
    <name evidence="1" type="ORF">SLEP1_g52770</name>
</gene>
<comment type="caution">
    <text evidence="1">The sequence shown here is derived from an EMBL/GenBank/DDBJ whole genome shotgun (WGS) entry which is preliminary data.</text>
</comment>
<protein>
    <submittedName>
        <fullName evidence="1">Uncharacterized protein</fullName>
    </submittedName>
</protein>
<reference evidence="1 2" key="1">
    <citation type="journal article" date="2021" name="Commun. Biol.">
        <title>The genome of Shorea leprosula (Dipterocarpaceae) highlights the ecological relevance of drought in aseasonal tropical rainforests.</title>
        <authorList>
            <person name="Ng K.K.S."/>
            <person name="Kobayashi M.J."/>
            <person name="Fawcett J.A."/>
            <person name="Hatakeyama M."/>
            <person name="Paape T."/>
            <person name="Ng C.H."/>
            <person name="Ang C.C."/>
            <person name="Tnah L.H."/>
            <person name="Lee C.T."/>
            <person name="Nishiyama T."/>
            <person name="Sese J."/>
            <person name="O'Brien M.J."/>
            <person name="Copetti D."/>
            <person name="Mohd Noor M.I."/>
            <person name="Ong R.C."/>
            <person name="Putra M."/>
            <person name="Sireger I.Z."/>
            <person name="Indrioko S."/>
            <person name="Kosugi Y."/>
            <person name="Izuno A."/>
            <person name="Isagi Y."/>
            <person name="Lee S.L."/>
            <person name="Shimizu K.K."/>
        </authorList>
    </citation>
    <scope>NUCLEOTIDE SEQUENCE [LARGE SCALE GENOMIC DNA]</scope>
    <source>
        <strain evidence="1">214</strain>
    </source>
</reference>
<name>A0AAV5M9K1_9ROSI</name>
<evidence type="ECO:0000313" key="1">
    <source>
        <dbReference type="EMBL" id="GKV45714.1"/>
    </source>
</evidence>
<evidence type="ECO:0000313" key="2">
    <source>
        <dbReference type="Proteomes" id="UP001054252"/>
    </source>
</evidence>
<sequence length="42" mass="5184">MQITTKFVVKKEQAHHQMNLIFFWLDKTCAIEFEKREHGWFS</sequence>
<organism evidence="1 2">
    <name type="scientific">Rubroshorea leprosula</name>
    <dbReference type="NCBI Taxonomy" id="152421"/>
    <lineage>
        <taxon>Eukaryota</taxon>
        <taxon>Viridiplantae</taxon>
        <taxon>Streptophyta</taxon>
        <taxon>Embryophyta</taxon>
        <taxon>Tracheophyta</taxon>
        <taxon>Spermatophyta</taxon>
        <taxon>Magnoliopsida</taxon>
        <taxon>eudicotyledons</taxon>
        <taxon>Gunneridae</taxon>
        <taxon>Pentapetalae</taxon>
        <taxon>rosids</taxon>
        <taxon>malvids</taxon>
        <taxon>Malvales</taxon>
        <taxon>Dipterocarpaceae</taxon>
        <taxon>Rubroshorea</taxon>
    </lineage>
</organism>
<proteinExistence type="predicted"/>
<accession>A0AAV5M9K1</accession>